<dbReference type="FunFam" id="2.60.40.10:FF:000142">
    <property type="entry name" value="V-set domain-containing T-cell activation inhibitor 1"/>
    <property type="match status" value="1"/>
</dbReference>
<comment type="similarity">
    <text evidence="9">Belongs to the SKINT family.</text>
</comment>
<keyword evidence="14" id="KW-1185">Reference proteome</keyword>
<dbReference type="Ensembl" id="ENSNBRT00000018915.1">
    <property type="protein sequence ID" value="ENSNBRP00000018424.1"/>
    <property type="gene ID" value="ENSNBRG00000014073.1"/>
</dbReference>
<dbReference type="Pfam" id="PF07686">
    <property type="entry name" value="V-set"/>
    <property type="match status" value="1"/>
</dbReference>
<evidence type="ECO:0000313" key="13">
    <source>
        <dbReference type="Ensembl" id="ENSNBRP00000018424.1"/>
    </source>
</evidence>
<evidence type="ECO:0000256" key="6">
    <source>
        <dbReference type="ARBA" id="ARBA00023157"/>
    </source>
</evidence>
<feature type="transmembrane region" description="Helical" evidence="10">
    <location>
        <begin position="226"/>
        <end position="244"/>
    </location>
</feature>
<dbReference type="InterPro" id="IPR053896">
    <property type="entry name" value="BTN3A2-like_Ig-C"/>
</dbReference>
<organism evidence="13 14">
    <name type="scientific">Neolamprologus brichardi</name>
    <name type="common">Fairy cichlid</name>
    <name type="synonym">Lamprologus brichardi</name>
    <dbReference type="NCBI Taxonomy" id="32507"/>
    <lineage>
        <taxon>Eukaryota</taxon>
        <taxon>Metazoa</taxon>
        <taxon>Chordata</taxon>
        <taxon>Craniata</taxon>
        <taxon>Vertebrata</taxon>
        <taxon>Euteleostomi</taxon>
        <taxon>Actinopterygii</taxon>
        <taxon>Neopterygii</taxon>
        <taxon>Teleostei</taxon>
        <taxon>Neoteleostei</taxon>
        <taxon>Acanthomorphata</taxon>
        <taxon>Ovalentaria</taxon>
        <taxon>Cichlomorphae</taxon>
        <taxon>Cichliformes</taxon>
        <taxon>Cichlidae</taxon>
        <taxon>African cichlids</taxon>
        <taxon>Pseudocrenilabrinae</taxon>
        <taxon>Lamprologini</taxon>
        <taxon>Neolamprologus</taxon>
    </lineage>
</organism>
<dbReference type="SUPFAM" id="SSF48726">
    <property type="entry name" value="Immunoglobulin"/>
    <property type="match status" value="2"/>
</dbReference>
<evidence type="ECO:0000256" key="4">
    <source>
        <dbReference type="ARBA" id="ARBA00022989"/>
    </source>
</evidence>
<name>A0A3Q4MSM6_NEOBR</name>
<dbReference type="InterPro" id="IPR007110">
    <property type="entry name" value="Ig-like_dom"/>
</dbReference>
<feature type="domain" description="Ig-like" evidence="12">
    <location>
        <begin position="37"/>
        <end position="121"/>
    </location>
</feature>
<feature type="chain" id="PRO_5018651890" description="Ig-like domain-containing protein" evidence="11">
    <location>
        <begin position="19"/>
        <end position="261"/>
    </location>
</feature>
<dbReference type="Bgee" id="ENSNBRG00000014073">
    <property type="expression patterns" value="Expressed in heart"/>
</dbReference>
<keyword evidence="7" id="KW-0325">Glycoprotein</keyword>
<dbReference type="Pfam" id="PF22705">
    <property type="entry name" value="C2-set_3"/>
    <property type="match status" value="1"/>
</dbReference>
<dbReference type="GO" id="GO:0005102">
    <property type="term" value="F:signaling receptor binding"/>
    <property type="evidence" value="ECO:0007669"/>
    <property type="project" value="TreeGrafter"/>
</dbReference>
<keyword evidence="5 10" id="KW-0472">Membrane</keyword>
<evidence type="ECO:0000256" key="5">
    <source>
        <dbReference type="ARBA" id="ARBA00023136"/>
    </source>
</evidence>
<keyword evidence="2 10" id="KW-0812">Transmembrane</keyword>
<evidence type="ECO:0000256" key="10">
    <source>
        <dbReference type="SAM" id="Phobius"/>
    </source>
</evidence>
<dbReference type="Proteomes" id="UP000261580">
    <property type="component" value="Unassembled WGS sequence"/>
</dbReference>
<keyword evidence="3 11" id="KW-0732">Signal</keyword>
<evidence type="ECO:0000256" key="1">
    <source>
        <dbReference type="ARBA" id="ARBA00004370"/>
    </source>
</evidence>
<reference evidence="13" key="2">
    <citation type="submission" date="2025-09" db="UniProtKB">
        <authorList>
            <consortium name="Ensembl"/>
        </authorList>
    </citation>
    <scope>IDENTIFICATION</scope>
</reference>
<evidence type="ECO:0000256" key="8">
    <source>
        <dbReference type="ARBA" id="ARBA00023319"/>
    </source>
</evidence>
<feature type="domain" description="Ig-like" evidence="12">
    <location>
        <begin position="124"/>
        <end position="215"/>
    </location>
</feature>
<keyword evidence="6" id="KW-1015">Disulfide bond</keyword>
<reference evidence="13" key="1">
    <citation type="submission" date="2025-08" db="UniProtKB">
        <authorList>
            <consortium name="Ensembl"/>
        </authorList>
    </citation>
    <scope>IDENTIFICATION</scope>
</reference>
<evidence type="ECO:0000313" key="14">
    <source>
        <dbReference type="Proteomes" id="UP000261580"/>
    </source>
</evidence>
<keyword evidence="8" id="KW-0393">Immunoglobulin domain</keyword>
<evidence type="ECO:0000256" key="7">
    <source>
        <dbReference type="ARBA" id="ARBA00023180"/>
    </source>
</evidence>
<dbReference type="FunFam" id="2.60.40.10:FF:000088">
    <property type="entry name" value="Butyrophilin subfamily 1 member A1"/>
    <property type="match status" value="1"/>
</dbReference>
<proteinExistence type="inferred from homology"/>
<dbReference type="Gene3D" id="2.60.40.10">
    <property type="entry name" value="Immunoglobulins"/>
    <property type="match status" value="2"/>
</dbReference>
<dbReference type="OMA" id="QMEWRDN"/>
<dbReference type="PROSITE" id="PS50835">
    <property type="entry name" value="IG_LIKE"/>
    <property type="match status" value="2"/>
</dbReference>
<dbReference type="GO" id="GO:0001817">
    <property type="term" value="P:regulation of cytokine production"/>
    <property type="evidence" value="ECO:0007669"/>
    <property type="project" value="TreeGrafter"/>
</dbReference>
<feature type="signal peptide" evidence="11">
    <location>
        <begin position="1"/>
        <end position="18"/>
    </location>
</feature>
<evidence type="ECO:0000256" key="2">
    <source>
        <dbReference type="ARBA" id="ARBA00022692"/>
    </source>
</evidence>
<dbReference type="GO" id="GO:1903037">
    <property type="term" value="P:regulation of leukocyte cell-cell adhesion"/>
    <property type="evidence" value="ECO:0007669"/>
    <property type="project" value="UniProtKB-ARBA"/>
</dbReference>
<evidence type="ECO:0000256" key="11">
    <source>
        <dbReference type="SAM" id="SignalP"/>
    </source>
</evidence>
<dbReference type="GO" id="GO:0050863">
    <property type="term" value="P:regulation of T cell activation"/>
    <property type="evidence" value="ECO:0007669"/>
    <property type="project" value="UniProtKB-ARBA"/>
</dbReference>
<dbReference type="InterPro" id="IPR013783">
    <property type="entry name" value="Ig-like_fold"/>
</dbReference>
<comment type="subcellular location">
    <subcellularLocation>
        <location evidence="1">Membrane</location>
    </subcellularLocation>
</comment>
<dbReference type="InterPro" id="IPR036179">
    <property type="entry name" value="Ig-like_dom_sf"/>
</dbReference>
<protein>
    <recommendedName>
        <fullName evidence="12">Ig-like domain-containing protein</fullName>
    </recommendedName>
</protein>
<dbReference type="GeneTree" id="ENSGT01050000244843"/>
<dbReference type="PANTHER" id="PTHR24100">
    <property type="entry name" value="BUTYROPHILIN"/>
    <property type="match status" value="1"/>
</dbReference>
<evidence type="ECO:0000256" key="3">
    <source>
        <dbReference type="ARBA" id="ARBA00022729"/>
    </source>
</evidence>
<dbReference type="InterPro" id="IPR050504">
    <property type="entry name" value="IgSF_BTN/MOG"/>
</dbReference>
<dbReference type="InterPro" id="IPR013106">
    <property type="entry name" value="Ig_V-set"/>
</dbReference>
<accession>A0A3Q4MSM6</accession>
<dbReference type="GO" id="GO:0009897">
    <property type="term" value="C:external side of plasma membrane"/>
    <property type="evidence" value="ECO:0007669"/>
    <property type="project" value="TreeGrafter"/>
</dbReference>
<dbReference type="GO" id="GO:0042110">
    <property type="term" value="P:T cell activation"/>
    <property type="evidence" value="ECO:0007669"/>
    <property type="project" value="UniProtKB-ARBA"/>
</dbReference>
<dbReference type="AlphaFoldDB" id="A0A3Q4MSM6"/>
<keyword evidence="4 10" id="KW-1133">Transmembrane helix</keyword>
<dbReference type="PANTHER" id="PTHR24100:SF151">
    <property type="entry name" value="ICOS LIGAND"/>
    <property type="match status" value="1"/>
</dbReference>
<evidence type="ECO:0000259" key="12">
    <source>
        <dbReference type="PROSITE" id="PS50835"/>
    </source>
</evidence>
<dbReference type="SMART" id="SM00406">
    <property type="entry name" value="IGv"/>
    <property type="match status" value="1"/>
</dbReference>
<evidence type="ECO:0000256" key="9">
    <source>
        <dbReference type="ARBA" id="ARBA00038221"/>
    </source>
</evidence>
<dbReference type="GO" id="GO:0050852">
    <property type="term" value="P:T cell receptor signaling pathway"/>
    <property type="evidence" value="ECO:0007669"/>
    <property type="project" value="TreeGrafter"/>
</dbReference>
<sequence length="261" mass="29663">SLPHRCFIIAVISYLATGSKYSESLTNNQYRMLAVIGQTQDIVLPCKLDHPMDVVDEMVEWSRSDLNPRFVHVWRSGEDHLVGQNPSYKNRTSVSTEKLKTGDVSLKITKVRLSDEGTYRCFIPGLNANFSVELVVGKWTNSILLECKSKGWYPEPEVFWLENKGKIISAGSKEMLRGPDDLYVLSSRLTLEKGHSNNITCRIQQNNQYREAKIHVPDALSARSTIAGLIAGVVFIIFVAFLVWKWRKYNMGETLIYFKGL</sequence>